<dbReference type="AlphaFoldDB" id="A0A543CEH2"/>
<comment type="subcellular location">
    <subcellularLocation>
        <location evidence="1">Endomembrane system</location>
        <topology evidence="1">Multi-pass membrane protein</topology>
    </subcellularLocation>
</comment>
<evidence type="ECO:0000256" key="4">
    <source>
        <dbReference type="ARBA" id="ARBA00023136"/>
    </source>
</evidence>
<proteinExistence type="predicted"/>
<protein>
    <submittedName>
        <fullName evidence="7">Uncharacterized protein DUF202</fullName>
    </submittedName>
</protein>
<comment type="caution">
    <text evidence="7">The sequence shown here is derived from an EMBL/GenBank/DDBJ whole genome shotgun (WGS) entry which is preliminary data.</text>
</comment>
<evidence type="ECO:0000256" key="2">
    <source>
        <dbReference type="ARBA" id="ARBA00022692"/>
    </source>
</evidence>
<keyword evidence="4 5" id="KW-0472">Membrane</keyword>
<keyword evidence="8" id="KW-1185">Reference proteome</keyword>
<evidence type="ECO:0000256" key="3">
    <source>
        <dbReference type="ARBA" id="ARBA00022989"/>
    </source>
</evidence>
<gene>
    <name evidence="7" type="ORF">FB559_0982</name>
</gene>
<dbReference type="GO" id="GO:0012505">
    <property type="term" value="C:endomembrane system"/>
    <property type="evidence" value="ECO:0007669"/>
    <property type="project" value="UniProtKB-SubCell"/>
</dbReference>
<keyword evidence="2 5" id="KW-0812">Transmembrane</keyword>
<evidence type="ECO:0000256" key="1">
    <source>
        <dbReference type="ARBA" id="ARBA00004127"/>
    </source>
</evidence>
<dbReference type="InterPro" id="IPR003807">
    <property type="entry name" value="DUF202"/>
</dbReference>
<evidence type="ECO:0000313" key="8">
    <source>
        <dbReference type="Proteomes" id="UP000316096"/>
    </source>
</evidence>
<organism evidence="7 8">
    <name type="scientific">Actinoallomurus bryophytorum</name>
    <dbReference type="NCBI Taxonomy" id="1490222"/>
    <lineage>
        <taxon>Bacteria</taxon>
        <taxon>Bacillati</taxon>
        <taxon>Actinomycetota</taxon>
        <taxon>Actinomycetes</taxon>
        <taxon>Streptosporangiales</taxon>
        <taxon>Thermomonosporaceae</taxon>
        <taxon>Actinoallomurus</taxon>
    </lineage>
</organism>
<feature type="transmembrane region" description="Helical" evidence="5">
    <location>
        <begin position="65"/>
        <end position="84"/>
    </location>
</feature>
<reference evidence="7 8" key="1">
    <citation type="submission" date="2019-06" db="EMBL/GenBank/DDBJ databases">
        <title>Sequencing the genomes of 1000 actinobacteria strains.</title>
        <authorList>
            <person name="Klenk H.-P."/>
        </authorList>
    </citation>
    <scope>NUCLEOTIDE SEQUENCE [LARGE SCALE GENOMIC DNA]</scope>
    <source>
        <strain evidence="7 8">DSM 102200</strain>
    </source>
</reference>
<dbReference type="RefSeq" id="WP_141953714.1">
    <property type="nucleotide sequence ID" value="NZ_VFOZ01000001.1"/>
</dbReference>
<name>A0A543CEH2_9ACTN</name>
<evidence type="ECO:0000256" key="5">
    <source>
        <dbReference type="SAM" id="Phobius"/>
    </source>
</evidence>
<dbReference type="EMBL" id="VFOZ01000001">
    <property type="protein sequence ID" value="TQL95479.1"/>
    <property type="molecule type" value="Genomic_DNA"/>
</dbReference>
<evidence type="ECO:0000313" key="7">
    <source>
        <dbReference type="EMBL" id="TQL95479.1"/>
    </source>
</evidence>
<feature type="domain" description="DUF202" evidence="6">
    <location>
        <begin position="4"/>
        <end position="88"/>
    </location>
</feature>
<accession>A0A543CEH2</accession>
<sequence>MSAGLQRQRTDLAWLRLVLASWAVVVLTARVALPVGVLALMGPVAVTAIAQARRRRLRGDGTPPTLSRGAAVLMVAACVLTAVAEAVRL</sequence>
<dbReference type="Pfam" id="PF02656">
    <property type="entry name" value="DUF202"/>
    <property type="match status" value="1"/>
</dbReference>
<keyword evidence="3 5" id="KW-1133">Transmembrane helix</keyword>
<feature type="transmembrane region" description="Helical" evidence="5">
    <location>
        <begin position="12"/>
        <end position="29"/>
    </location>
</feature>
<dbReference type="Proteomes" id="UP000316096">
    <property type="component" value="Unassembled WGS sequence"/>
</dbReference>
<evidence type="ECO:0000259" key="6">
    <source>
        <dbReference type="Pfam" id="PF02656"/>
    </source>
</evidence>